<keyword evidence="2" id="KW-1185">Reference proteome</keyword>
<reference evidence="1 2" key="1">
    <citation type="submission" date="2020-02" db="EMBL/GenBank/DDBJ databases">
        <title>Esox lucius (northern pike) genome, fEsoLuc1, primary haplotype.</title>
        <authorList>
            <person name="Myers G."/>
            <person name="Karagic N."/>
            <person name="Meyer A."/>
            <person name="Pippel M."/>
            <person name="Reichard M."/>
            <person name="Winkler S."/>
            <person name="Tracey A."/>
            <person name="Sims Y."/>
            <person name="Howe K."/>
            <person name="Rhie A."/>
            <person name="Formenti G."/>
            <person name="Durbin R."/>
            <person name="Fedrigo O."/>
            <person name="Jarvis E.D."/>
        </authorList>
    </citation>
    <scope>NUCLEOTIDE SEQUENCE [LARGE SCALE GENOMIC DNA]</scope>
</reference>
<dbReference type="GO" id="GO:0003676">
    <property type="term" value="F:nucleic acid binding"/>
    <property type="evidence" value="ECO:0007669"/>
    <property type="project" value="InterPro"/>
</dbReference>
<name>A0AAY5KHJ0_ESOLU</name>
<accession>A0AAY5KHJ0</accession>
<dbReference type="GeneTree" id="ENSGT01060000249003"/>
<evidence type="ECO:0000313" key="1">
    <source>
        <dbReference type="Ensembl" id="ENSELUP00000088206.1"/>
    </source>
</evidence>
<dbReference type="InterPro" id="IPR036397">
    <property type="entry name" value="RNaseH_sf"/>
</dbReference>
<protein>
    <recommendedName>
        <fullName evidence="3">Tc1-like transposase DDE domain-containing protein</fullName>
    </recommendedName>
</protein>
<proteinExistence type="predicted"/>
<evidence type="ECO:0008006" key="3">
    <source>
        <dbReference type="Google" id="ProtNLM"/>
    </source>
</evidence>
<evidence type="ECO:0000313" key="2">
    <source>
        <dbReference type="Proteomes" id="UP000265140"/>
    </source>
</evidence>
<dbReference type="Ensembl" id="ENSELUT00000102032.1">
    <property type="protein sequence ID" value="ENSELUP00000088206.1"/>
    <property type="gene ID" value="ENSELUG00000041420.1"/>
</dbReference>
<dbReference type="Proteomes" id="UP000265140">
    <property type="component" value="Chromosome 24"/>
</dbReference>
<dbReference type="Gene3D" id="3.30.420.10">
    <property type="entry name" value="Ribonuclease H-like superfamily/Ribonuclease H"/>
    <property type="match status" value="1"/>
</dbReference>
<reference evidence="1" key="3">
    <citation type="submission" date="2025-09" db="UniProtKB">
        <authorList>
            <consortium name="Ensembl"/>
        </authorList>
    </citation>
    <scope>IDENTIFICATION</scope>
</reference>
<sequence length="77" mass="8746">MKVLEWPSQTRDLNVIEPLWGDLKRAVHARRPKTLHDLEAFCQDEWAAIPPAGILGLIDNYYKRPHAVIDAKGGNTQ</sequence>
<organism evidence="1 2">
    <name type="scientific">Esox lucius</name>
    <name type="common">Northern pike</name>
    <dbReference type="NCBI Taxonomy" id="8010"/>
    <lineage>
        <taxon>Eukaryota</taxon>
        <taxon>Metazoa</taxon>
        <taxon>Chordata</taxon>
        <taxon>Craniata</taxon>
        <taxon>Vertebrata</taxon>
        <taxon>Euteleostomi</taxon>
        <taxon>Actinopterygii</taxon>
        <taxon>Neopterygii</taxon>
        <taxon>Teleostei</taxon>
        <taxon>Protacanthopterygii</taxon>
        <taxon>Esociformes</taxon>
        <taxon>Esocidae</taxon>
        <taxon>Esox</taxon>
    </lineage>
</organism>
<dbReference type="AlphaFoldDB" id="A0AAY5KHJ0"/>
<reference evidence="1" key="2">
    <citation type="submission" date="2025-08" db="UniProtKB">
        <authorList>
            <consortium name="Ensembl"/>
        </authorList>
    </citation>
    <scope>IDENTIFICATION</scope>
</reference>